<sequence>MQKTWKNWKAAVGCLVVLGVAAAGFVVGSSWLQPAAAPSPEETPASQESPVFSQLEEVHVSGALESYPLEKLQARSHLVAVGTVTEVGEPFRIVAVNGMTSNFTDYTFKLQEVLRGEGAPEDEVTVRVEGGAAGPYRVISDVDAPLSVGEEYLLFLYQPHTGGGFNTEGEYYWVLGRIGGAFSRTEDSPEEAPAYRSQLSEDWVLELQDFRQEMEEANAALPLDLEWLEREQLAAYAENLQNGVIEGKRQLQQRSRQKGTATQERWLFPFSCKRRVTAKKDGEKTPREA</sequence>
<evidence type="ECO:0000313" key="1">
    <source>
        <dbReference type="EMBL" id="HJB97864.1"/>
    </source>
</evidence>
<protein>
    <submittedName>
        <fullName evidence="1">Uncharacterized protein</fullName>
    </submittedName>
</protein>
<reference evidence="1" key="2">
    <citation type="submission" date="2021-04" db="EMBL/GenBank/DDBJ databases">
        <authorList>
            <person name="Gilroy R."/>
        </authorList>
    </citation>
    <scope>NUCLEOTIDE SEQUENCE</scope>
    <source>
        <strain evidence="1">CHK185-1770</strain>
    </source>
</reference>
<dbReference type="Proteomes" id="UP000826793">
    <property type="component" value="Unassembled WGS sequence"/>
</dbReference>
<accession>A0A9D2MUV1</accession>
<comment type="caution">
    <text evidence="1">The sequence shown here is derived from an EMBL/GenBank/DDBJ whole genome shotgun (WGS) entry which is preliminary data.</text>
</comment>
<dbReference type="EMBL" id="DWXG01000037">
    <property type="protein sequence ID" value="HJB97864.1"/>
    <property type="molecule type" value="Genomic_DNA"/>
</dbReference>
<reference evidence="1" key="1">
    <citation type="journal article" date="2021" name="PeerJ">
        <title>Extensive microbial diversity within the chicken gut microbiome revealed by metagenomics and culture.</title>
        <authorList>
            <person name="Gilroy R."/>
            <person name="Ravi A."/>
            <person name="Getino M."/>
            <person name="Pursley I."/>
            <person name="Horton D.L."/>
            <person name="Alikhan N.F."/>
            <person name="Baker D."/>
            <person name="Gharbi K."/>
            <person name="Hall N."/>
            <person name="Watson M."/>
            <person name="Adriaenssens E.M."/>
            <person name="Foster-Nyarko E."/>
            <person name="Jarju S."/>
            <person name="Secka A."/>
            <person name="Antonio M."/>
            <person name="Oren A."/>
            <person name="Chaudhuri R.R."/>
            <person name="La Ragione R."/>
            <person name="Hildebrand F."/>
            <person name="Pallen M.J."/>
        </authorList>
    </citation>
    <scope>NUCLEOTIDE SEQUENCE</scope>
    <source>
        <strain evidence="1">CHK185-1770</strain>
    </source>
</reference>
<evidence type="ECO:0000313" key="2">
    <source>
        <dbReference type="Proteomes" id="UP000826793"/>
    </source>
</evidence>
<feature type="non-terminal residue" evidence="1">
    <location>
        <position position="289"/>
    </location>
</feature>
<organism evidence="1 2">
    <name type="scientific">Candidatus Acutalibacter pullicola</name>
    <dbReference type="NCBI Taxonomy" id="2838417"/>
    <lineage>
        <taxon>Bacteria</taxon>
        <taxon>Bacillati</taxon>
        <taxon>Bacillota</taxon>
        <taxon>Clostridia</taxon>
        <taxon>Eubacteriales</taxon>
        <taxon>Acutalibacteraceae</taxon>
        <taxon>Acutalibacter</taxon>
    </lineage>
</organism>
<gene>
    <name evidence="1" type="ORF">H9710_04710</name>
</gene>
<name>A0A9D2MUV1_9FIRM</name>
<dbReference type="AlphaFoldDB" id="A0A9D2MUV1"/>
<proteinExistence type="predicted"/>